<dbReference type="PANTHER" id="PTHR43319">
    <property type="entry name" value="BETA-LACTAMASE-RELATED"/>
    <property type="match status" value="1"/>
</dbReference>
<dbReference type="SUPFAM" id="SSF56601">
    <property type="entry name" value="beta-lactamase/transpeptidase-like"/>
    <property type="match status" value="1"/>
</dbReference>
<keyword evidence="3" id="KW-1185">Reference proteome</keyword>
<feature type="domain" description="Beta-lactamase-related" evidence="1">
    <location>
        <begin position="32"/>
        <end position="385"/>
    </location>
</feature>
<dbReference type="Gene3D" id="3.40.710.10">
    <property type="entry name" value="DD-peptidase/beta-lactamase superfamily"/>
    <property type="match status" value="1"/>
</dbReference>
<dbReference type="Pfam" id="PF00144">
    <property type="entry name" value="Beta-lactamase"/>
    <property type="match status" value="1"/>
</dbReference>
<evidence type="ECO:0000313" key="3">
    <source>
        <dbReference type="Proteomes" id="UP000278886"/>
    </source>
</evidence>
<dbReference type="OrthoDB" id="3422781at2"/>
<dbReference type="PANTHER" id="PTHR43319:SF3">
    <property type="entry name" value="BETA-LACTAMASE-RELATED DOMAIN-CONTAINING PROTEIN"/>
    <property type="match status" value="1"/>
</dbReference>
<name>A0A387B5B9_9MICO</name>
<evidence type="ECO:0000259" key="1">
    <source>
        <dbReference type="Pfam" id="PF00144"/>
    </source>
</evidence>
<dbReference type="InterPro" id="IPR012338">
    <property type="entry name" value="Beta-lactam/transpept-like"/>
</dbReference>
<proteinExistence type="predicted"/>
<dbReference type="GO" id="GO:0016787">
    <property type="term" value="F:hydrolase activity"/>
    <property type="evidence" value="ECO:0007669"/>
    <property type="project" value="UniProtKB-KW"/>
</dbReference>
<dbReference type="KEGG" id="lyd:D7I47_00820"/>
<sequence length="391" mass="41079">MTDRSPALDGFVAPGFERVAEAFAEAFETPETGAALCVLQHGWVVVDLWGGYADARTGRRWERDTASAVFSCTKGLMSILAARAVADGVLDYGRPVAEYWPEFAQAGKGGVLVSEVLAHRSGLSAPREPASRAQALDWDAMTALLAAQAPLWEPGTGHAYHALTHGWLVGELLRRVRGTGPAELVATELAEPLGASVHLGVPADSALDIAQMVVGEELARLTHEQRQAARPDRVDWGERALTLGGAFPLELVAPDEGFNAPAVRAAVIPGAGGIATARGLATVWSATVVETDGVRLLDAATLAAAVRPQSEGPMLLAGEPPWARWGMGFQLDSEARRYLGPTGFGHDGAGGQVGFADPTHGIGFAFLTDVMEASRDARATRIIDALRSVVG</sequence>
<gene>
    <name evidence="2" type="ORF">D7I47_00820</name>
</gene>
<dbReference type="AlphaFoldDB" id="A0A387B5B9"/>
<evidence type="ECO:0000313" key="2">
    <source>
        <dbReference type="EMBL" id="AYF96938.1"/>
    </source>
</evidence>
<reference evidence="3" key="1">
    <citation type="submission" date="2018-09" db="EMBL/GenBank/DDBJ databases">
        <title>Genome sequencing of strain 2DFWR-13.</title>
        <authorList>
            <person name="Heo J."/>
            <person name="Kim S.-J."/>
            <person name="Kwon S.-W."/>
        </authorList>
    </citation>
    <scope>NUCLEOTIDE SEQUENCE [LARGE SCALE GENOMIC DNA]</scope>
    <source>
        <strain evidence="3">2DFWR-13</strain>
    </source>
</reference>
<organism evidence="2 3">
    <name type="scientific">Protaetiibacter intestinalis</name>
    <dbReference type="NCBI Taxonomy" id="2419774"/>
    <lineage>
        <taxon>Bacteria</taxon>
        <taxon>Bacillati</taxon>
        <taxon>Actinomycetota</taxon>
        <taxon>Actinomycetes</taxon>
        <taxon>Micrococcales</taxon>
        <taxon>Microbacteriaceae</taxon>
        <taxon>Protaetiibacter</taxon>
    </lineage>
</organism>
<dbReference type="EMBL" id="CP032630">
    <property type="protein sequence ID" value="AYF96938.1"/>
    <property type="molecule type" value="Genomic_DNA"/>
</dbReference>
<protein>
    <submittedName>
        <fullName evidence="2">Class A beta-lactamase-related serine hydrolase</fullName>
    </submittedName>
</protein>
<keyword evidence="2" id="KW-0378">Hydrolase</keyword>
<accession>A0A387B5B9</accession>
<dbReference type="InterPro" id="IPR052907">
    <property type="entry name" value="Beta-lactamase/esterase"/>
</dbReference>
<dbReference type="Proteomes" id="UP000278886">
    <property type="component" value="Chromosome"/>
</dbReference>
<dbReference type="RefSeq" id="WP_120761289.1">
    <property type="nucleotide sequence ID" value="NZ_CP032630.1"/>
</dbReference>
<dbReference type="InterPro" id="IPR001466">
    <property type="entry name" value="Beta-lactam-related"/>
</dbReference>